<dbReference type="AlphaFoldDB" id="A0A433D548"/>
<dbReference type="Proteomes" id="UP000268093">
    <property type="component" value="Unassembled WGS sequence"/>
</dbReference>
<dbReference type="PANTHER" id="PTHR43004:SF4">
    <property type="entry name" value="FAD-BINDING DOMAIN-CONTAINING PROTEIN"/>
    <property type="match status" value="1"/>
</dbReference>
<dbReference type="GO" id="GO:0016709">
    <property type="term" value="F:oxidoreductase activity, acting on paired donors, with incorporation or reduction of molecular oxygen, NAD(P)H as one donor, and incorporation of one atom of oxygen"/>
    <property type="evidence" value="ECO:0007669"/>
    <property type="project" value="UniProtKB-ARBA"/>
</dbReference>
<evidence type="ECO:0000313" key="7">
    <source>
        <dbReference type="EMBL" id="RUP45968.1"/>
    </source>
</evidence>
<evidence type="ECO:0000256" key="2">
    <source>
        <dbReference type="ARBA" id="ARBA00022630"/>
    </source>
</evidence>
<keyword evidence="4" id="KW-0560">Oxidoreductase</keyword>
<keyword evidence="3" id="KW-0274">FAD</keyword>
<comment type="caution">
    <text evidence="7">The sequence shown here is derived from an EMBL/GenBank/DDBJ whole genome shotgun (WGS) entry which is preliminary data.</text>
</comment>
<evidence type="ECO:0000259" key="5">
    <source>
        <dbReference type="Pfam" id="PF01494"/>
    </source>
</evidence>
<reference evidence="7 8" key="1">
    <citation type="journal article" date="2018" name="New Phytol.">
        <title>Phylogenomics of Endogonaceae and evolution of mycorrhizas within Mucoromycota.</title>
        <authorList>
            <person name="Chang Y."/>
            <person name="Desiro A."/>
            <person name="Na H."/>
            <person name="Sandor L."/>
            <person name="Lipzen A."/>
            <person name="Clum A."/>
            <person name="Barry K."/>
            <person name="Grigoriev I.V."/>
            <person name="Martin F.M."/>
            <person name="Stajich J.E."/>
            <person name="Smith M.E."/>
            <person name="Bonito G."/>
            <person name="Spatafora J.W."/>
        </authorList>
    </citation>
    <scope>NUCLEOTIDE SEQUENCE [LARGE SCALE GENOMIC DNA]</scope>
    <source>
        <strain evidence="7 8">GMNB39</strain>
    </source>
</reference>
<dbReference type="InterPro" id="IPR002938">
    <property type="entry name" value="FAD-bd"/>
</dbReference>
<dbReference type="SUPFAM" id="SSF51905">
    <property type="entry name" value="FAD/NAD(P)-binding domain"/>
    <property type="match status" value="1"/>
</dbReference>
<dbReference type="GO" id="GO:0071949">
    <property type="term" value="F:FAD binding"/>
    <property type="evidence" value="ECO:0007669"/>
    <property type="project" value="InterPro"/>
</dbReference>
<protein>
    <submittedName>
        <fullName evidence="7">FAD binding domain-containing protein</fullName>
    </submittedName>
</protein>
<proteinExistence type="inferred from homology"/>
<evidence type="ECO:0000313" key="8">
    <source>
        <dbReference type="Proteomes" id="UP000268093"/>
    </source>
</evidence>
<dbReference type="InterPro" id="IPR012941">
    <property type="entry name" value="Phe_hydrox_C_dim_dom"/>
</dbReference>
<feature type="domain" description="FAD-binding" evidence="5">
    <location>
        <begin position="23"/>
        <end position="131"/>
    </location>
</feature>
<feature type="domain" description="Phenol hydroxylase-like C-terminal dimerisation" evidence="6">
    <location>
        <begin position="186"/>
        <end position="333"/>
    </location>
</feature>
<gene>
    <name evidence="7" type="ORF">BC936DRAFT_147513</name>
</gene>
<dbReference type="Gene3D" id="3.40.30.20">
    <property type="match status" value="1"/>
</dbReference>
<keyword evidence="2" id="KW-0285">Flavoprotein</keyword>
<dbReference type="OrthoDB" id="4989854at2759"/>
<comment type="similarity">
    <text evidence="1">Belongs to the PheA/TfdB FAD monooxygenase family.</text>
</comment>
<dbReference type="EMBL" id="RBNI01006519">
    <property type="protein sequence ID" value="RUP45968.1"/>
    <property type="molecule type" value="Genomic_DNA"/>
</dbReference>
<dbReference type="InterPro" id="IPR036249">
    <property type="entry name" value="Thioredoxin-like_sf"/>
</dbReference>
<dbReference type="PANTHER" id="PTHR43004">
    <property type="entry name" value="TRK SYSTEM POTASSIUM UPTAKE PROTEIN"/>
    <property type="match status" value="1"/>
</dbReference>
<evidence type="ECO:0000256" key="3">
    <source>
        <dbReference type="ARBA" id="ARBA00022827"/>
    </source>
</evidence>
<dbReference type="Pfam" id="PF07976">
    <property type="entry name" value="Phe_hydrox_dim"/>
    <property type="match status" value="1"/>
</dbReference>
<dbReference type="Gene3D" id="3.30.9.10">
    <property type="entry name" value="D-Amino Acid Oxidase, subunit A, domain 2"/>
    <property type="match status" value="1"/>
</dbReference>
<dbReference type="InterPro" id="IPR050641">
    <property type="entry name" value="RIFMO-like"/>
</dbReference>
<dbReference type="Pfam" id="PF01494">
    <property type="entry name" value="FAD_binding_3"/>
    <property type="match status" value="1"/>
</dbReference>
<evidence type="ECO:0000256" key="1">
    <source>
        <dbReference type="ARBA" id="ARBA00007801"/>
    </source>
</evidence>
<evidence type="ECO:0000259" key="6">
    <source>
        <dbReference type="Pfam" id="PF07976"/>
    </source>
</evidence>
<organism evidence="7 8">
    <name type="scientific">Jimgerdemannia flammicorona</name>
    <dbReference type="NCBI Taxonomy" id="994334"/>
    <lineage>
        <taxon>Eukaryota</taxon>
        <taxon>Fungi</taxon>
        <taxon>Fungi incertae sedis</taxon>
        <taxon>Mucoromycota</taxon>
        <taxon>Mucoromycotina</taxon>
        <taxon>Endogonomycetes</taxon>
        <taxon>Endogonales</taxon>
        <taxon>Endogonaceae</taxon>
        <taxon>Jimgerdemannia</taxon>
    </lineage>
</organism>
<evidence type="ECO:0000256" key="4">
    <source>
        <dbReference type="ARBA" id="ARBA00023002"/>
    </source>
</evidence>
<dbReference type="Gene3D" id="3.50.50.60">
    <property type="entry name" value="FAD/NAD(P)-binding domain"/>
    <property type="match status" value="1"/>
</dbReference>
<name>A0A433D548_9FUNG</name>
<dbReference type="InterPro" id="IPR038220">
    <property type="entry name" value="PHOX_C_sf"/>
</dbReference>
<keyword evidence="8" id="KW-1185">Reference proteome</keyword>
<accession>A0A433D548</accession>
<sequence>MVYHAATGGGFYRFSLRIYSDITEDLSQEEVIERIKLVVLPFEIEFKTVDLFSRYNLNHFVAEEFSQDRVFLVGDAAHHISPMCGFSLNTGLADSWNLVWKLYLTSCKITKPTILETYHEERYTVAERMIELSVKLQAIYNLDSVMIGVESQQELNYAWTRNKGFMTGIGVEYHISSLNLYASDDIDLRVRPGMRSPDGRITPSMITDGVTPTRLLDLFTAVPIFHILVFMGDPSHNNDYLEKLADLVTLQRLSPFTPNRRKFVEYKEIYELIIIVPANVSQPSCTSIVEAAGGIYYTDDVTEDEGLYARYGVDLQEGAIVVVRPDGIVGNHLQFYTK</sequence>
<dbReference type="InterPro" id="IPR036188">
    <property type="entry name" value="FAD/NAD-bd_sf"/>
</dbReference>
<dbReference type="SUPFAM" id="SSF52833">
    <property type="entry name" value="Thioredoxin-like"/>
    <property type="match status" value="1"/>
</dbReference>
<dbReference type="PRINTS" id="PR00420">
    <property type="entry name" value="RNGMNOXGNASE"/>
</dbReference>